<dbReference type="SUPFAM" id="SSF56399">
    <property type="entry name" value="ADP-ribosylation"/>
    <property type="match status" value="2"/>
</dbReference>
<accession>A0A816N2Z5</accession>
<proteinExistence type="predicted"/>
<evidence type="ECO:0000313" key="2">
    <source>
        <dbReference type="Proteomes" id="UP000663856"/>
    </source>
</evidence>
<organism evidence="1 2">
    <name type="scientific">Rotaria magnacalcarata</name>
    <dbReference type="NCBI Taxonomy" id="392030"/>
    <lineage>
        <taxon>Eukaryota</taxon>
        <taxon>Metazoa</taxon>
        <taxon>Spiralia</taxon>
        <taxon>Gnathifera</taxon>
        <taxon>Rotifera</taxon>
        <taxon>Eurotatoria</taxon>
        <taxon>Bdelloidea</taxon>
        <taxon>Philodinida</taxon>
        <taxon>Philodinidae</taxon>
        <taxon>Rotaria</taxon>
    </lineage>
</organism>
<protein>
    <recommendedName>
        <fullName evidence="3">NAD(P)(+)--arginine ADP-ribosyltransferase</fullName>
    </recommendedName>
</protein>
<dbReference type="PROSITE" id="PS51996">
    <property type="entry name" value="TR_MART"/>
    <property type="match status" value="1"/>
</dbReference>
<dbReference type="Proteomes" id="UP000663856">
    <property type="component" value="Unassembled WGS sequence"/>
</dbReference>
<gene>
    <name evidence="1" type="ORF">WKI299_LOCUS5415</name>
</gene>
<comment type="caution">
    <text evidence="1">The sequence shown here is derived from an EMBL/GenBank/DDBJ whole genome shotgun (WGS) entry which is preliminary data.</text>
</comment>
<reference evidence="1" key="1">
    <citation type="submission" date="2021-02" db="EMBL/GenBank/DDBJ databases">
        <authorList>
            <person name="Nowell W R."/>
        </authorList>
    </citation>
    <scope>NUCLEOTIDE SEQUENCE</scope>
</reference>
<dbReference type="Gene3D" id="3.90.176.10">
    <property type="entry name" value="Toxin ADP-ribosyltransferase, Chain A, domain 1"/>
    <property type="match status" value="2"/>
</dbReference>
<dbReference type="EMBL" id="CAJNRF010001498">
    <property type="protein sequence ID" value="CAF2014505.1"/>
    <property type="molecule type" value="Genomic_DNA"/>
</dbReference>
<evidence type="ECO:0000313" key="1">
    <source>
        <dbReference type="EMBL" id="CAF2014505.1"/>
    </source>
</evidence>
<name>A0A816N2Z5_9BILA</name>
<dbReference type="AlphaFoldDB" id="A0A816N2Z5"/>
<sequence length="921" mass="108909">MSPPKEMAMENMIKYCETNAGVNFDKRVDEFRSQYAGHNAIVWYSRDGFFKKIFDRDLRSTDMSLILYFGFYLNDLYNALRRKFSHLPFSDSAFIVYRGQTLPRRDLEELKEKIGCLIANNSFLSTTCDRNIAFKYAIDQKCTLPNEPVLFEIHISEKSSHRPFADISDISHVKGEILLSVNTIFRIDSVREPSSDKHFTSRNLWEISLTMCESKLTGLNDYFDVIILRLAEILRRISPDNDRTNKKILDRCRLYYAHDPIELEKIADFERNYEADQAIRWYAKDSFLYRILNAALRQNDMKTIIDLGFFVVDLHDQLAKTQMEYLRTLPVKDARKFVLYRGQLMSRMELGKLKDYIGHYITVSSFFSTTSREDIALIYSGYDLCHSSSSYESVVFVITINLHKMSCSTENMRQPIFAKVNHQSVMLDEEEVLFAPQNIFRLKSIEKRSHYPVWSIFMTLCTGDDYVWDIQFDQNGRPFDAERKMREQVENLIRGLQLKRGRLSINAKYDLLKRKRNLLDRDLENLLSQCTTVNNNRSVTDTQNVNTLRSSMVEVLANIVECNLEIASAEEIEHYINELEKLAGHDYGDKLQEYTLRKVQVKQLNKIVDFETSLLSSQDDDVQSFLIKKPESSSYYETESKKWKQLFRRSDSRSLLFIHNPKENIHRWEAWLWIPNRKEKIFTLEIISEGFVDLKAELHVLEKYLKRILPEDLNGERNEKFFKEERKILNYLTNIFQIDNESSNEYFIKPIEKNNYERQRLLKRGILIYGLRKVNDGHLLKQEIKSDVKRNFACVVRLTNQHCITLFIENKQPYKFNCDIRYIYVLISTDSEIDFSMLTWLTGVMDKCVYKLIIVECPQQRSMSEERLLHSYLNATACQWAADNKCWKALKDNFYRQKFSSRENIEQLKKWFIEDNLNEFV</sequence>
<evidence type="ECO:0008006" key="3">
    <source>
        <dbReference type="Google" id="ProtNLM"/>
    </source>
</evidence>